<gene>
    <name evidence="5" type="ORF">UBRO2_04917</name>
</gene>
<dbReference type="AlphaFoldDB" id="A0A8H8QQI4"/>
<dbReference type="InterPro" id="IPR000073">
    <property type="entry name" value="AB_hydrolase_1"/>
</dbReference>
<dbReference type="Proteomes" id="UP000658997">
    <property type="component" value="Unassembled WGS sequence"/>
</dbReference>
<dbReference type="Gene3D" id="3.40.50.1820">
    <property type="entry name" value="alpha/beta hydrolase"/>
    <property type="match status" value="1"/>
</dbReference>
<name>A0A8H8QQI4_9BASI</name>
<reference evidence="5" key="1">
    <citation type="submission" date="2018-08" db="EMBL/GenBank/DDBJ databases">
        <authorList>
            <person name="Guldener U."/>
        </authorList>
    </citation>
    <scope>NUCLEOTIDE SEQUENCE</scope>
    <source>
        <strain evidence="5">UB2</strain>
    </source>
</reference>
<evidence type="ECO:0000313" key="6">
    <source>
        <dbReference type="Proteomes" id="UP000658997"/>
    </source>
</evidence>
<accession>A0A8H8QQI4</accession>
<dbReference type="InterPro" id="IPR050261">
    <property type="entry name" value="FrsA_esterase"/>
</dbReference>
<evidence type="ECO:0000256" key="2">
    <source>
        <dbReference type="ARBA" id="ARBA00038115"/>
    </source>
</evidence>
<evidence type="ECO:0000256" key="1">
    <source>
        <dbReference type="ARBA" id="ARBA00022801"/>
    </source>
</evidence>
<feature type="region of interest" description="Disordered" evidence="3">
    <location>
        <begin position="42"/>
        <end position="97"/>
    </location>
</feature>
<evidence type="ECO:0000259" key="4">
    <source>
        <dbReference type="Pfam" id="PF00561"/>
    </source>
</evidence>
<dbReference type="Pfam" id="PF00561">
    <property type="entry name" value="Abhydrolase_1"/>
    <property type="match status" value="1"/>
</dbReference>
<evidence type="ECO:0000256" key="3">
    <source>
        <dbReference type="SAM" id="MobiDB-lite"/>
    </source>
</evidence>
<feature type="region of interest" description="Disordered" evidence="3">
    <location>
        <begin position="1"/>
        <end position="26"/>
    </location>
</feature>
<comment type="similarity">
    <text evidence="2">Belongs to the AB hydrolase superfamily. FUS2 hydrolase family.</text>
</comment>
<comment type="caution">
    <text evidence="5">The sequence shown here is derived from an EMBL/GenBank/DDBJ whole genome shotgun (WGS) entry which is preliminary data.</text>
</comment>
<dbReference type="PANTHER" id="PTHR22946">
    <property type="entry name" value="DIENELACTONE HYDROLASE DOMAIN-CONTAINING PROTEIN-RELATED"/>
    <property type="match status" value="1"/>
</dbReference>
<feature type="domain" description="AB hydrolase-1" evidence="4">
    <location>
        <begin position="105"/>
        <end position="219"/>
    </location>
</feature>
<dbReference type="SUPFAM" id="SSF53474">
    <property type="entry name" value="alpha/beta-Hydrolases"/>
    <property type="match status" value="1"/>
</dbReference>
<sequence length="369" mass="39227">MSSSGFDTGAGPYDKVAQSKGGEGLDIDAQTAGRTEALGEGIDAGAGIRDNIPGQGLDGGPGDEDVFAAKHGRGEGLDADDKGSYCPGGGPLRSAASSTSSKLYPAMILAHGLGGIREIGLDRFASKFTELGIVCVVFDYRNFGASDGEPRQLLDINLQLQDWDAALDYTSKLEDVDNSRIGIFGTSFGGGHVISVAAKDKRVKAVISQCPFTSGLHSSQTVGFLPLLKLAVLGLRDLLLSKGNNIIPVPLVGNPGEAALMNTPDAQAFRKIIPPHLEEKLPDYVAARFALFIGFYNPGWHTSSVHCPILFAICGKDSVAPPGPTLSYAEKAPKATIKYYDQMGHFDIYVGEEFEIATRDYLEFLRQNL</sequence>
<evidence type="ECO:0000313" key="5">
    <source>
        <dbReference type="EMBL" id="SYW82795.1"/>
    </source>
</evidence>
<feature type="compositionally biased region" description="Basic and acidic residues" evidence="3">
    <location>
        <begin position="72"/>
        <end position="83"/>
    </location>
</feature>
<organism evidence="5 6">
    <name type="scientific">Ustilago bromivora</name>
    <dbReference type="NCBI Taxonomy" id="307758"/>
    <lineage>
        <taxon>Eukaryota</taxon>
        <taxon>Fungi</taxon>
        <taxon>Dikarya</taxon>
        <taxon>Basidiomycota</taxon>
        <taxon>Ustilaginomycotina</taxon>
        <taxon>Ustilaginomycetes</taxon>
        <taxon>Ustilaginales</taxon>
        <taxon>Ustilaginaceae</taxon>
        <taxon>Ustilago</taxon>
    </lineage>
</organism>
<keyword evidence="1 5" id="KW-0378">Hydrolase</keyword>
<proteinExistence type="inferred from homology"/>
<protein>
    <submittedName>
        <fullName evidence="5">Related to hydrolases of the alpha/beta superfamily</fullName>
    </submittedName>
</protein>
<dbReference type="PANTHER" id="PTHR22946:SF9">
    <property type="entry name" value="POLYKETIDE TRANSFERASE AF380"/>
    <property type="match status" value="1"/>
</dbReference>
<dbReference type="InterPro" id="IPR029058">
    <property type="entry name" value="AB_hydrolase_fold"/>
</dbReference>
<dbReference type="GO" id="GO:0016788">
    <property type="term" value="F:hydrolase activity, acting on ester bonds"/>
    <property type="evidence" value="ECO:0007669"/>
    <property type="project" value="UniProtKB-ARBA"/>
</dbReference>
<keyword evidence="6" id="KW-1185">Reference proteome</keyword>
<dbReference type="EMBL" id="ULHB01000130">
    <property type="protein sequence ID" value="SYW82795.1"/>
    <property type="molecule type" value="Genomic_DNA"/>
</dbReference>